<proteinExistence type="predicted"/>
<dbReference type="KEGG" id="fes:HER31_08320"/>
<evidence type="ECO:0000313" key="1">
    <source>
        <dbReference type="EMBL" id="QIZ78850.1"/>
    </source>
</evidence>
<accession>A0A6H1UJR5</accession>
<dbReference type="Proteomes" id="UP000501602">
    <property type="component" value="Chromosome"/>
</dbReference>
<evidence type="ECO:0000313" key="2">
    <source>
        <dbReference type="Proteomes" id="UP000501602"/>
    </source>
</evidence>
<organism evidence="1 2">
    <name type="scientific">Ferrimonas lipolytica</name>
    <dbReference type="NCBI Taxonomy" id="2724191"/>
    <lineage>
        <taxon>Bacteria</taxon>
        <taxon>Pseudomonadati</taxon>
        <taxon>Pseudomonadota</taxon>
        <taxon>Gammaproteobacteria</taxon>
        <taxon>Alteromonadales</taxon>
        <taxon>Ferrimonadaceae</taxon>
        <taxon>Ferrimonas</taxon>
    </lineage>
</organism>
<sequence>MIFAIVAVALALSQVELDLPPLDAGKTTASVTGSSLIEQAFTNQQSDVQVEGSGTVTKLLADDLKGSRHQRFIITLASNRTLLIAHNIDLAPRIDALAVGDTVYFYGEYEWNQRGGVLHWTHHDPRGHHVDGWLRHHNRVYQ</sequence>
<reference evidence="1 2" key="1">
    <citation type="submission" date="2020-04" db="EMBL/GenBank/DDBJ databases">
        <title>Ferrimonas sp. S7 isolated from sea water.</title>
        <authorList>
            <person name="Bae S.S."/>
            <person name="Baek K."/>
        </authorList>
    </citation>
    <scope>NUCLEOTIDE SEQUENCE [LARGE SCALE GENOMIC DNA]</scope>
    <source>
        <strain evidence="1 2">S7</strain>
    </source>
</reference>
<gene>
    <name evidence="1" type="ORF">HER31_08320</name>
</gene>
<dbReference type="AlphaFoldDB" id="A0A6H1UJR5"/>
<dbReference type="InterPro" id="IPR021856">
    <property type="entry name" value="DUF3465"/>
</dbReference>
<name>A0A6H1UJR5_9GAMM</name>
<dbReference type="EMBL" id="CP051180">
    <property type="protein sequence ID" value="QIZ78850.1"/>
    <property type="molecule type" value="Genomic_DNA"/>
</dbReference>
<dbReference type="Pfam" id="PF11948">
    <property type="entry name" value="DUF3465"/>
    <property type="match status" value="1"/>
</dbReference>
<protein>
    <submittedName>
        <fullName evidence="1">DUF3465 domain-containing protein</fullName>
    </submittedName>
</protein>
<keyword evidence="2" id="KW-1185">Reference proteome</keyword>